<comment type="caution">
    <text evidence="2">The sequence shown here is derived from an EMBL/GenBank/DDBJ whole genome shotgun (WGS) entry which is preliminary data.</text>
</comment>
<sequence length="407" mass="47172">MFKLFIFICFFFSAVSSSYAENVLIQVAFIRNHNLWIKIDGKEKQITKGERIVNPKWSYDGMWLAYAKGKEANRLELYRISDGKKVAPFLADATNYQWSPKQNIIAFQSDGVLNIYDVEHPQKGFENVSVGVGDYGWYPDGKKFLVSSMSHLLPTGWTGAELFQVPLDANLDRSKIKHFYTLPKESPQFFAIVASLFQWSPDRKWISFLATPTASWSMDSNTLCIIGADGSKFEAVDHMLIQPKWFQWAPSKNILAYIEGEGRFTVENKHLKLKELPAFQQATFTPKGYVDWDFTWNSNTLITISRAKETEWSNNPKQRPQPSLYQINVANAQKRQITTPPKGYGDYYPYYIKRTNQLLWIRSNRKQADMWIANADGSQARKWIQNIDEAANYYEKRDWEHVVSVKE</sequence>
<dbReference type="Proteomes" id="UP000789423">
    <property type="component" value="Unassembled WGS sequence"/>
</dbReference>
<dbReference type="SUPFAM" id="SSF82171">
    <property type="entry name" value="DPP6 N-terminal domain-like"/>
    <property type="match status" value="1"/>
</dbReference>
<evidence type="ECO:0008006" key="4">
    <source>
        <dbReference type="Google" id="ProtNLM"/>
    </source>
</evidence>
<feature type="chain" id="PRO_5046575077" description="Translocation protein TolB" evidence="1">
    <location>
        <begin position="21"/>
        <end position="407"/>
    </location>
</feature>
<reference evidence="2 3" key="1">
    <citation type="submission" date="2021-10" db="EMBL/GenBank/DDBJ databases">
        <authorList>
            <person name="Criscuolo A."/>
        </authorList>
    </citation>
    <scope>NUCLEOTIDE SEQUENCE [LARGE SCALE GENOMIC DNA]</scope>
    <source>
        <strain evidence="3">CIP 111899</strain>
    </source>
</reference>
<protein>
    <recommendedName>
        <fullName evidence="4">Translocation protein TolB</fullName>
    </recommendedName>
</protein>
<organism evidence="2 3">
    <name type="scientific">Bacillus rhizoplanae</name>
    <dbReference type="NCBI Taxonomy" id="2880966"/>
    <lineage>
        <taxon>Bacteria</taxon>
        <taxon>Bacillati</taxon>
        <taxon>Bacillota</taxon>
        <taxon>Bacilli</taxon>
        <taxon>Bacillales</taxon>
        <taxon>Bacillaceae</taxon>
        <taxon>Bacillus</taxon>
    </lineage>
</organism>
<evidence type="ECO:0000256" key="1">
    <source>
        <dbReference type="SAM" id="SignalP"/>
    </source>
</evidence>
<gene>
    <name evidence="2" type="ORF">BACCIP111899_01864</name>
</gene>
<dbReference type="Gene3D" id="2.120.10.30">
    <property type="entry name" value="TolB, C-terminal domain"/>
    <property type="match status" value="1"/>
</dbReference>
<dbReference type="InterPro" id="IPR011042">
    <property type="entry name" value="6-blade_b-propeller_TolB-like"/>
</dbReference>
<accession>A0ABM8YAK5</accession>
<name>A0ABM8YAK5_9BACI</name>
<feature type="signal peptide" evidence="1">
    <location>
        <begin position="1"/>
        <end position="20"/>
    </location>
</feature>
<evidence type="ECO:0000313" key="3">
    <source>
        <dbReference type="Proteomes" id="UP000789423"/>
    </source>
</evidence>
<keyword evidence="1" id="KW-0732">Signal</keyword>
<dbReference type="RefSeq" id="WP_230574828.1">
    <property type="nucleotide sequence ID" value="NZ_CAKJTI010000007.1"/>
</dbReference>
<dbReference type="EMBL" id="CAKJTI010000007">
    <property type="protein sequence ID" value="CAG9612687.1"/>
    <property type="molecule type" value="Genomic_DNA"/>
</dbReference>
<dbReference type="PANTHER" id="PTHR36842">
    <property type="entry name" value="PROTEIN TOLB HOMOLOG"/>
    <property type="match status" value="1"/>
</dbReference>
<evidence type="ECO:0000313" key="2">
    <source>
        <dbReference type="EMBL" id="CAG9612687.1"/>
    </source>
</evidence>
<dbReference type="PANTHER" id="PTHR36842:SF1">
    <property type="entry name" value="PROTEIN TOLB"/>
    <property type="match status" value="1"/>
</dbReference>
<proteinExistence type="predicted"/>
<keyword evidence="3" id="KW-1185">Reference proteome</keyword>